<evidence type="ECO:0008006" key="3">
    <source>
        <dbReference type="Google" id="ProtNLM"/>
    </source>
</evidence>
<comment type="caution">
    <text evidence="1">The sequence shown here is derived from an EMBL/GenBank/DDBJ whole genome shotgun (WGS) entry which is preliminary data.</text>
</comment>
<dbReference type="Proteomes" id="UP000533429">
    <property type="component" value="Unassembled WGS sequence"/>
</dbReference>
<proteinExistence type="predicted"/>
<evidence type="ECO:0000313" key="2">
    <source>
        <dbReference type="Proteomes" id="UP000533429"/>
    </source>
</evidence>
<sequence>MKNYNGCDNTTTLKKKSRGDDCGIRAFSDSESLDPLKPVVTVNLHSNTDRYDAEMYECPDCKGGRVHEAYIDEIRFNSSVARQCYYCCKCKTIWQHQFKIGS</sequence>
<accession>A0A7Y7QAL9</accession>
<gene>
    <name evidence="1" type="ORF">HWA77_24890</name>
</gene>
<evidence type="ECO:0000313" key="1">
    <source>
        <dbReference type="EMBL" id="NVP03446.1"/>
    </source>
</evidence>
<organism evidence="1 2">
    <name type="scientific">Photobacterium damselae subsp. damselae</name>
    <name type="common">Listonella damsela</name>
    <dbReference type="NCBI Taxonomy" id="85581"/>
    <lineage>
        <taxon>Bacteria</taxon>
        <taxon>Pseudomonadati</taxon>
        <taxon>Pseudomonadota</taxon>
        <taxon>Gammaproteobacteria</taxon>
        <taxon>Vibrionales</taxon>
        <taxon>Vibrionaceae</taxon>
        <taxon>Photobacterium</taxon>
    </lineage>
</organism>
<protein>
    <recommendedName>
        <fullName evidence="3">TFIIS-type domain-containing protein</fullName>
    </recommendedName>
</protein>
<dbReference type="AlphaFoldDB" id="A0A7Y7QAL9"/>
<name>A0A7Y7QAL9_PHODD</name>
<dbReference type="RefSeq" id="WP_109376076.1">
    <property type="nucleotide sequence ID" value="NZ_JABXOQ010000111.1"/>
</dbReference>
<dbReference type="EMBL" id="JABXOR010001611">
    <property type="protein sequence ID" value="NVP03446.1"/>
    <property type="molecule type" value="Genomic_DNA"/>
</dbReference>
<reference evidence="1 2" key="1">
    <citation type="submission" date="2020-06" db="EMBL/GenBank/DDBJ databases">
        <title>Photobacterium damselae subsp. damselae comparative genomics.</title>
        <authorList>
            <person name="Osorio C.R."/>
        </authorList>
    </citation>
    <scope>NUCLEOTIDE SEQUENCE [LARGE SCALE GENOMIC DNA]</scope>
    <source>
        <strain evidence="1 2">TW250/03</strain>
    </source>
</reference>